<proteinExistence type="predicted"/>
<dbReference type="InterPro" id="IPR042099">
    <property type="entry name" value="ANL_N_sf"/>
</dbReference>
<dbReference type="InterPro" id="IPR045851">
    <property type="entry name" value="AMP-bd_C_sf"/>
</dbReference>
<dbReference type="Proteomes" id="UP000487350">
    <property type="component" value="Unassembled WGS sequence"/>
</dbReference>
<dbReference type="InterPro" id="IPR000873">
    <property type="entry name" value="AMP-dep_synth/lig_dom"/>
</dbReference>
<protein>
    <submittedName>
        <fullName evidence="2">AMP-binding protein</fullName>
    </submittedName>
</protein>
<dbReference type="AlphaFoldDB" id="A0A844BD74"/>
<dbReference type="CDD" id="cd04433">
    <property type="entry name" value="AFD_class_I"/>
    <property type="match status" value="1"/>
</dbReference>
<gene>
    <name evidence="2" type="ORF">GHT07_14280</name>
</gene>
<feature type="domain" description="AMP-dependent synthetase/ligase" evidence="1">
    <location>
        <begin position="58"/>
        <end position="383"/>
    </location>
</feature>
<dbReference type="Pfam" id="PF00501">
    <property type="entry name" value="AMP-binding"/>
    <property type="match status" value="1"/>
</dbReference>
<evidence type="ECO:0000313" key="3">
    <source>
        <dbReference type="Proteomes" id="UP000487350"/>
    </source>
</evidence>
<dbReference type="InterPro" id="IPR020845">
    <property type="entry name" value="AMP-binding_CS"/>
</dbReference>
<dbReference type="OrthoDB" id="7055148at2"/>
<dbReference type="Gene3D" id="3.40.50.12780">
    <property type="entry name" value="N-terminal domain of ligase-like"/>
    <property type="match status" value="1"/>
</dbReference>
<comment type="caution">
    <text evidence="2">The sequence shown here is derived from an EMBL/GenBank/DDBJ whole genome shotgun (WGS) entry which is preliminary data.</text>
</comment>
<sequence length="517" mass="55438">MKWAWPFSFANSLPVIGLSGRRVFLRIEEVSSGARVPSAMLFCMPHLIDFLAFRAQLDPAGVAIQTPTTALTWRRSFRLVLGVAKRLRALGMQPGQVAITALRNPEVDWIVTLALFHEAAVSCSNHSVDALPPTVKPDWLITDRAREKLEAGHTVLIDSDWLSAALADSGPVEPRDYASPDSVARLVLTSGTTGRSKAVGLSIRHILGRADRGMVLRGAHTAVCTLGIGTAAALNFAVTCLVTGAPYLVGKTLQDFLDMARQHKVQGVMSTPAQLAGLVDLLERDKEPLRGVDIVRSGGGSLSRALVERIGRNITGNILALYGSTETFGMCAFKPTVHTDPATVGFAAPTSFVEVVDANGKPLPANEEGVVRVRTTDMVAGYYGDEAETARSFRDGWFYPGDRGAIDANGCLTLAGREGDMLNIGGVKIDPAPLDRLLAEAPGIKDAAVFVTTNKSGAERLAAAIVAGPDFDLPALRHWLADKQPKNGPKIVLKVDAIPRNAMGKVMRRLLTERFVR</sequence>
<dbReference type="PANTHER" id="PTHR43767">
    <property type="entry name" value="LONG-CHAIN-FATTY-ACID--COA LIGASE"/>
    <property type="match status" value="1"/>
</dbReference>
<evidence type="ECO:0000259" key="1">
    <source>
        <dbReference type="Pfam" id="PF00501"/>
    </source>
</evidence>
<dbReference type="PROSITE" id="PS00455">
    <property type="entry name" value="AMP_BINDING"/>
    <property type="match status" value="1"/>
</dbReference>
<keyword evidence="3" id="KW-1185">Reference proteome</keyword>
<evidence type="ECO:0000313" key="2">
    <source>
        <dbReference type="EMBL" id="MRD48451.1"/>
    </source>
</evidence>
<accession>A0A844BD74</accession>
<dbReference type="InterPro" id="IPR050237">
    <property type="entry name" value="ATP-dep_AMP-bd_enzyme"/>
</dbReference>
<dbReference type="EMBL" id="WJBU01000013">
    <property type="protein sequence ID" value="MRD48451.1"/>
    <property type="molecule type" value="Genomic_DNA"/>
</dbReference>
<dbReference type="PANTHER" id="PTHR43767:SF1">
    <property type="entry name" value="NONRIBOSOMAL PEPTIDE SYNTHASE PES1 (EUROFUNG)-RELATED"/>
    <property type="match status" value="1"/>
</dbReference>
<dbReference type="Gene3D" id="3.30.300.30">
    <property type="match status" value="1"/>
</dbReference>
<reference evidence="2 3" key="1">
    <citation type="submission" date="2019-11" db="EMBL/GenBank/DDBJ databases">
        <title>Caenimonas koreensis gen. nov., sp. nov., isolated from activated sludge.</title>
        <authorList>
            <person name="Seung H.R."/>
        </authorList>
    </citation>
    <scope>NUCLEOTIDE SEQUENCE [LARGE SCALE GENOMIC DNA]</scope>
    <source>
        <strain evidence="2 3">EMB320</strain>
    </source>
</reference>
<name>A0A844BD74_9BURK</name>
<organism evidence="2 3">
    <name type="scientific">Caenimonas koreensis DSM 17982</name>
    <dbReference type="NCBI Taxonomy" id="1121255"/>
    <lineage>
        <taxon>Bacteria</taxon>
        <taxon>Pseudomonadati</taxon>
        <taxon>Pseudomonadota</taxon>
        <taxon>Betaproteobacteria</taxon>
        <taxon>Burkholderiales</taxon>
        <taxon>Comamonadaceae</taxon>
        <taxon>Caenimonas</taxon>
    </lineage>
</organism>
<dbReference type="SUPFAM" id="SSF56801">
    <property type="entry name" value="Acetyl-CoA synthetase-like"/>
    <property type="match status" value="1"/>
</dbReference>
<dbReference type="GO" id="GO:0016878">
    <property type="term" value="F:acid-thiol ligase activity"/>
    <property type="evidence" value="ECO:0007669"/>
    <property type="project" value="UniProtKB-ARBA"/>
</dbReference>